<dbReference type="RefSeq" id="WP_108604522.1">
    <property type="nucleotide sequence ID" value="NZ_CP026604.1"/>
</dbReference>
<feature type="domain" description="Replication initiation protein-like C-terminal" evidence="1">
    <location>
        <begin position="158"/>
        <end position="280"/>
    </location>
</feature>
<evidence type="ECO:0000313" key="2">
    <source>
        <dbReference type="EMBL" id="AWB68463.1"/>
    </source>
</evidence>
<keyword evidence="3" id="KW-1185">Reference proteome</keyword>
<proteinExistence type="predicted"/>
<dbReference type="Proteomes" id="UP000244441">
    <property type="component" value="Chromosome"/>
</dbReference>
<organism evidence="2 3">
    <name type="scientific">Saccharobesus litoralis</name>
    <dbReference type="NCBI Taxonomy" id="2172099"/>
    <lineage>
        <taxon>Bacteria</taxon>
        <taxon>Pseudomonadati</taxon>
        <taxon>Pseudomonadota</taxon>
        <taxon>Gammaproteobacteria</taxon>
        <taxon>Alteromonadales</taxon>
        <taxon>Alteromonadaceae</taxon>
        <taxon>Saccharobesus</taxon>
    </lineage>
</organism>
<sequence>MKQLNLNSKIITKPLAVTSNDQIPSNNRRSEVNGTDQLSITDCHHLSSNNIKSRVDYLTIQYKPSNKQEFELLLHNVTQFLSYIGIKSIQSKPDVRYFDDGMLLQANDETKKYCGSFKWRNCYSVLQLELSGNGCSYVNTSEYYFLPLVSISKTIRTEIRRIDIAVDSFSKTHGLRFAQQAYSRGDFSPSSGIKPKKRVYSTPSGKSVVIGSRHSNKQIICYEKGRQLGFSKETDEYKLWVRFEVKLRSRQGATIPLDAILQPDEFFVGAYPKANRKLITGVQPRSIKREVLKTVDKNLTQKLQYARHQVGKTIYRASTRGLSDEIIVSKIIRRTSKDKLAYPSFISEEDKKNYPFD</sequence>
<dbReference type="Pfam" id="PF02486">
    <property type="entry name" value="Rep_trans"/>
    <property type="match status" value="1"/>
</dbReference>
<dbReference type="InterPro" id="IPR003491">
    <property type="entry name" value="REP-like_C"/>
</dbReference>
<accession>A0A2S0VWB2</accession>
<evidence type="ECO:0000313" key="3">
    <source>
        <dbReference type="Proteomes" id="UP000244441"/>
    </source>
</evidence>
<protein>
    <recommendedName>
        <fullName evidence="1">Replication initiation protein-like C-terminal domain-containing protein</fullName>
    </recommendedName>
</protein>
<dbReference type="KEGG" id="cate:C2869_19550"/>
<reference evidence="2 3" key="1">
    <citation type="submission" date="2018-01" db="EMBL/GenBank/DDBJ databases">
        <title>Genome sequence of a Cantenovulum-like bacteria.</title>
        <authorList>
            <person name="Tan W.R."/>
            <person name="Lau N.-S."/>
            <person name="Go F."/>
            <person name="Amirul A.-A.A."/>
        </authorList>
    </citation>
    <scope>NUCLEOTIDE SEQUENCE [LARGE SCALE GENOMIC DNA]</scope>
    <source>
        <strain evidence="2 3">CCB-QB4</strain>
    </source>
</reference>
<dbReference type="AlphaFoldDB" id="A0A2S0VWB2"/>
<dbReference type="OrthoDB" id="9809126at2"/>
<name>A0A2S0VWB2_9ALTE</name>
<evidence type="ECO:0000259" key="1">
    <source>
        <dbReference type="Pfam" id="PF02486"/>
    </source>
</evidence>
<gene>
    <name evidence="2" type="ORF">C2869_19550</name>
</gene>
<dbReference type="EMBL" id="CP026604">
    <property type="protein sequence ID" value="AWB68463.1"/>
    <property type="molecule type" value="Genomic_DNA"/>
</dbReference>